<dbReference type="PANTHER" id="PTHR22550">
    <property type="entry name" value="SPORE GERMINATION PROTEIN"/>
    <property type="match status" value="1"/>
</dbReference>
<keyword evidence="4" id="KW-0812">Transmembrane</keyword>
<dbReference type="PIRSF" id="PIRSF005690">
    <property type="entry name" value="GerBA"/>
    <property type="match status" value="1"/>
</dbReference>
<dbReference type="InterPro" id="IPR004995">
    <property type="entry name" value="Spore_Ger"/>
</dbReference>
<evidence type="ECO:0000256" key="2">
    <source>
        <dbReference type="ARBA" id="ARBA00023136"/>
    </source>
</evidence>
<evidence type="ECO:0000256" key="3">
    <source>
        <dbReference type="SAM" id="MobiDB-lite"/>
    </source>
</evidence>
<keyword evidence="4" id="KW-1133">Transmembrane helix</keyword>
<dbReference type="Pfam" id="PF03323">
    <property type="entry name" value="GerA"/>
    <property type="match status" value="1"/>
</dbReference>
<protein>
    <submittedName>
        <fullName evidence="5">Spore germination protein GerKA</fullName>
    </submittedName>
</protein>
<dbReference type="RefSeq" id="WP_101808922.1">
    <property type="nucleotide sequence ID" value="NZ_NFEZ01000004.1"/>
</dbReference>
<keyword evidence="2 4" id="KW-0472">Membrane</keyword>
<dbReference type="EMBL" id="NFEZ01000004">
    <property type="protein sequence ID" value="PLT45290.1"/>
    <property type="molecule type" value="Genomic_DNA"/>
</dbReference>
<organism evidence="5 6">
    <name type="scientific">Paenibacillus pasadenensis</name>
    <dbReference type="NCBI Taxonomy" id="217090"/>
    <lineage>
        <taxon>Bacteria</taxon>
        <taxon>Bacillati</taxon>
        <taxon>Bacillota</taxon>
        <taxon>Bacilli</taxon>
        <taxon>Bacillales</taxon>
        <taxon>Paenibacillaceae</taxon>
        <taxon>Paenibacillus</taxon>
    </lineage>
</organism>
<reference evidence="5 6" key="1">
    <citation type="submission" date="2017-05" db="EMBL/GenBank/DDBJ databases">
        <title>Functional genome analysis of Paenibacillus pasadenensis strain R16: insights on endophytic life style and antifungal activity.</title>
        <authorList>
            <person name="Passera A."/>
            <person name="Marcolungo L."/>
            <person name="Casati P."/>
            <person name="Brasca M."/>
            <person name="Quaglino F."/>
            <person name="Delledonne M."/>
        </authorList>
    </citation>
    <scope>NUCLEOTIDE SEQUENCE [LARGE SCALE GENOMIC DNA]</scope>
    <source>
        <strain evidence="5 6">R16</strain>
    </source>
</reference>
<evidence type="ECO:0000313" key="5">
    <source>
        <dbReference type="EMBL" id="PLT45290.1"/>
    </source>
</evidence>
<dbReference type="Proteomes" id="UP000234789">
    <property type="component" value="Unassembled WGS sequence"/>
</dbReference>
<evidence type="ECO:0000256" key="1">
    <source>
        <dbReference type="ARBA" id="ARBA00005278"/>
    </source>
</evidence>
<feature type="transmembrane region" description="Helical" evidence="4">
    <location>
        <begin position="315"/>
        <end position="334"/>
    </location>
</feature>
<gene>
    <name evidence="5" type="ORF">B8V81_3721</name>
</gene>
<feature type="transmembrane region" description="Helical" evidence="4">
    <location>
        <begin position="434"/>
        <end position="463"/>
    </location>
</feature>
<evidence type="ECO:0000313" key="6">
    <source>
        <dbReference type="Proteomes" id="UP000234789"/>
    </source>
</evidence>
<feature type="transmembrane region" description="Helical" evidence="4">
    <location>
        <begin position="409"/>
        <end position="428"/>
    </location>
</feature>
<comment type="similarity">
    <text evidence="1">Belongs to the GerABKA family.</text>
</comment>
<comment type="caution">
    <text evidence="5">The sequence shown here is derived from an EMBL/GenBank/DDBJ whole genome shotgun (WGS) entry which is preliminary data.</text>
</comment>
<proteinExistence type="inferred from homology"/>
<sequence length="506" mass="55183">MTQQGKSGSRSAFSVGRARGSGQDRSRERDGVRRRRWTKEELLDKLEGCGDVEMLDSGLMTEQGGQKDVVLLYCPNLIDSTLFQLSVLSELRQHGGRIVAGSDTKLLHFDPADEVQNLFEALFSGAVLILAGEGEEQRIYLSDIANLSVRQPDESVMEVSLKGPRDGFVENIQQNISLVRRRLKTPDLQIDLLTAGSESRTQIALLFMASLAEPAIVESARRRLENIADSVVSIESSTQIEALVSDGKGKMFPLVHYSGRPDFVASSLMAGRIAILVDGNPACVIAPADLAFLLKSPEDLHMPYFYVSLERTLRFIGLFLSLFAPGFWIALCSFNTDQIPFNLLATISTSRSGLPFSSTMEMFLMLTMFELFREAGVRLPRAVGQTVSVVGGLIVGNAEIEAGLTSPTMLVVAAVTAVATFSLVNQTLNGTVTVLRYAVLAAASVLGMFGFFISLLAIVVHVCSLESFGRPYMAPLATMEFKNMLPSFLQLPWKKRRLQGGGGSHD</sequence>
<name>A0A2N5N4Q5_9BACL</name>
<dbReference type="GO" id="GO:0016020">
    <property type="term" value="C:membrane"/>
    <property type="evidence" value="ECO:0007669"/>
    <property type="project" value="InterPro"/>
</dbReference>
<accession>A0A2N5N4Q5</accession>
<dbReference type="InterPro" id="IPR050768">
    <property type="entry name" value="UPF0353/GerABKA_families"/>
</dbReference>
<dbReference type="GO" id="GO:0009847">
    <property type="term" value="P:spore germination"/>
    <property type="evidence" value="ECO:0007669"/>
    <property type="project" value="InterPro"/>
</dbReference>
<evidence type="ECO:0000256" key="4">
    <source>
        <dbReference type="SAM" id="Phobius"/>
    </source>
</evidence>
<feature type="compositionally biased region" description="Polar residues" evidence="3">
    <location>
        <begin position="1"/>
        <end position="12"/>
    </location>
</feature>
<feature type="compositionally biased region" description="Basic and acidic residues" evidence="3">
    <location>
        <begin position="22"/>
        <end position="31"/>
    </location>
</feature>
<dbReference type="PANTHER" id="PTHR22550:SF5">
    <property type="entry name" value="LEUCINE ZIPPER PROTEIN 4"/>
    <property type="match status" value="1"/>
</dbReference>
<feature type="region of interest" description="Disordered" evidence="3">
    <location>
        <begin position="1"/>
        <end position="33"/>
    </location>
</feature>
<dbReference type="AlphaFoldDB" id="A0A2N5N4Q5"/>
<keyword evidence="6" id="KW-1185">Reference proteome</keyword>